<name>U4L947_PYROM</name>
<sequence length="112" mass="12172">MECLESTPVDLADHQVVPAPGGLGRKSEIIGTSRIMKSQDAALILAFTKDPGVTANTPIEFRFSRAQIATITETSFGKSRQQTLNNQLNNIEKVLKGHLTAVEALCKHPRMA</sequence>
<protein>
    <submittedName>
        <fullName evidence="1">Uncharacterized protein</fullName>
    </submittedName>
</protein>
<reference evidence="1 2" key="1">
    <citation type="journal article" date="2013" name="PLoS Genet.">
        <title>The genome and development-dependent transcriptomes of Pyronema confluens: a window into fungal evolution.</title>
        <authorList>
            <person name="Traeger S."/>
            <person name="Altegoer F."/>
            <person name="Freitag M."/>
            <person name="Gabaldon T."/>
            <person name="Kempken F."/>
            <person name="Kumar A."/>
            <person name="Marcet-Houben M."/>
            <person name="Poggeler S."/>
            <person name="Stajich J.E."/>
            <person name="Nowrousian M."/>
        </authorList>
    </citation>
    <scope>NUCLEOTIDE SEQUENCE [LARGE SCALE GENOMIC DNA]</scope>
    <source>
        <strain evidence="2">CBS 100304</strain>
        <tissue evidence="1">Vegetative mycelium</tissue>
    </source>
</reference>
<gene>
    <name evidence="1" type="ORF">PCON_06236</name>
</gene>
<evidence type="ECO:0000313" key="1">
    <source>
        <dbReference type="EMBL" id="CCX06649.1"/>
    </source>
</evidence>
<proteinExistence type="predicted"/>
<organism evidence="1 2">
    <name type="scientific">Pyronema omphalodes (strain CBS 100304)</name>
    <name type="common">Pyronema confluens</name>
    <dbReference type="NCBI Taxonomy" id="1076935"/>
    <lineage>
        <taxon>Eukaryota</taxon>
        <taxon>Fungi</taxon>
        <taxon>Dikarya</taxon>
        <taxon>Ascomycota</taxon>
        <taxon>Pezizomycotina</taxon>
        <taxon>Pezizomycetes</taxon>
        <taxon>Pezizales</taxon>
        <taxon>Pyronemataceae</taxon>
        <taxon>Pyronema</taxon>
    </lineage>
</organism>
<keyword evidence="2" id="KW-1185">Reference proteome</keyword>
<dbReference type="AlphaFoldDB" id="U4L947"/>
<evidence type="ECO:0000313" key="2">
    <source>
        <dbReference type="Proteomes" id="UP000018144"/>
    </source>
</evidence>
<accession>U4L947</accession>
<dbReference type="EMBL" id="HF935303">
    <property type="protein sequence ID" value="CCX06649.1"/>
    <property type="molecule type" value="Genomic_DNA"/>
</dbReference>
<dbReference type="Proteomes" id="UP000018144">
    <property type="component" value="Unassembled WGS sequence"/>
</dbReference>